<dbReference type="Gene3D" id="3.90.180.10">
    <property type="entry name" value="Medium-chain alcohol dehydrogenases, catalytic domain"/>
    <property type="match status" value="1"/>
</dbReference>
<feature type="domain" description="Enoyl reductase (ER)" evidence="1">
    <location>
        <begin position="3"/>
        <end position="340"/>
    </location>
</feature>
<sequence length="347" mass="36607">MSTQQQHTVIIPSAKAPLIVGPREVLIKVMSVALNPVDWAKHAHDFLIPEYPAVLGCDIAGVVEALGGGAGEFKKGDKVFVQTLSDGFQQYTTAPAATVMPIPENVNFDEAATFPITFTTACVGLFAPSPIGAGLNPTFSWDKPRQGESALVIGAGTSHGANPPLAIQLLKFSGFTRIVAYASKIHFDYLRELGATECIDRAEVSIDSLAAHINAPVNVVYDGTDGGLNAAYDCLVNGGSIVAAQPRTKCDREGKKFTLIRAMGYIAGPEIFKVNAPTPLCPRPEHTTFGKLIMKNLPEMLAKRVIVGNRCEVLPNGLAGIPGALGRFGDAGVTGVKLVAHPQDPVA</sequence>
<dbReference type="EMBL" id="JARKIE010000044">
    <property type="protein sequence ID" value="KAJ7693834.1"/>
    <property type="molecule type" value="Genomic_DNA"/>
</dbReference>
<comment type="caution">
    <text evidence="2">The sequence shown here is derived from an EMBL/GenBank/DDBJ whole genome shotgun (WGS) entry which is preliminary data.</text>
</comment>
<keyword evidence="3" id="KW-1185">Reference proteome</keyword>
<name>A0AAD7GLS3_MYCRO</name>
<dbReference type="InterPro" id="IPR036291">
    <property type="entry name" value="NAD(P)-bd_dom_sf"/>
</dbReference>
<dbReference type="Gene3D" id="3.40.50.720">
    <property type="entry name" value="NAD(P)-binding Rossmann-like Domain"/>
    <property type="match status" value="1"/>
</dbReference>
<dbReference type="CDD" id="cd08249">
    <property type="entry name" value="enoyl_reductase_like"/>
    <property type="match status" value="1"/>
</dbReference>
<accession>A0AAD7GLS3</accession>
<evidence type="ECO:0000259" key="1">
    <source>
        <dbReference type="SMART" id="SM00829"/>
    </source>
</evidence>
<dbReference type="InterPro" id="IPR047122">
    <property type="entry name" value="Trans-enoyl_RdTase-like"/>
</dbReference>
<dbReference type="Pfam" id="PF08240">
    <property type="entry name" value="ADH_N"/>
    <property type="match status" value="1"/>
</dbReference>
<evidence type="ECO:0000313" key="2">
    <source>
        <dbReference type="EMBL" id="KAJ7693834.1"/>
    </source>
</evidence>
<reference evidence="2" key="1">
    <citation type="submission" date="2023-03" db="EMBL/GenBank/DDBJ databases">
        <title>Massive genome expansion in bonnet fungi (Mycena s.s.) driven by repeated elements and novel gene families across ecological guilds.</title>
        <authorList>
            <consortium name="Lawrence Berkeley National Laboratory"/>
            <person name="Harder C.B."/>
            <person name="Miyauchi S."/>
            <person name="Viragh M."/>
            <person name="Kuo A."/>
            <person name="Thoen E."/>
            <person name="Andreopoulos B."/>
            <person name="Lu D."/>
            <person name="Skrede I."/>
            <person name="Drula E."/>
            <person name="Henrissat B."/>
            <person name="Morin E."/>
            <person name="Kohler A."/>
            <person name="Barry K."/>
            <person name="LaButti K."/>
            <person name="Morin E."/>
            <person name="Salamov A."/>
            <person name="Lipzen A."/>
            <person name="Mereny Z."/>
            <person name="Hegedus B."/>
            <person name="Baldrian P."/>
            <person name="Stursova M."/>
            <person name="Weitz H."/>
            <person name="Taylor A."/>
            <person name="Grigoriev I.V."/>
            <person name="Nagy L.G."/>
            <person name="Martin F."/>
            <person name="Kauserud H."/>
        </authorList>
    </citation>
    <scope>NUCLEOTIDE SEQUENCE</scope>
    <source>
        <strain evidence="2">CBHHK067</strain>
    </source>
</reference>
<dbReference type="SUPFAM" id="SSF51735">
    <property type="entry name" value="NAD(P)-binding Rossmann-fold domains"/>
    <property type="match status" value="1"/>
</dbReference>
<dbReference type="InterPro" id="IPR011032">
    <property type="entry name" value="GroES-like_sf"/>
</dbReference>
<dbReference type="PANTHER" id="PTHR45348:SF2">
    <property type="entry name" value="ZINC-TYPE ALCOHOL DEHYDROGENASE-LIKE PROTEIN C2E1P3.01"/>
    <property type="match status" value="1"/>
</dbReference>
<gene>
    <name evidence="2" type="ORF">B0H17DRAFT_1058419</name>
</gene>
<evidence type="ECO:0000313" key="3">
    <source>
        <dbReference type="Proteomes" id="UP001221757"/>
    </source>
</evidence>
<protein>
    <submittedName>
        <fullName evidence="2">Chaperonin 10-like protein</fullName>
    </submittedName>
</protein>
<dbReference type="GO" id="GO:0016651">
    <property type="term" value="F:oxidoreductase activity, acting on NAD(P)H"/>
    <property type="evidence" value="ECO:0007669"/>
    <property type="project" value="InterPro"/>
</dbReference>
<dbReference type="SMART" id="SM00829">
    <property type="entry name" value="PKS_ER"/>
    <property type="match status" value="1"/>
</dbReference>
<organism evidence="2 3">
    <name type="scientific">Mycena rosella</name>
    <name type="common">Pink bonnet</name>
    <name type="synonym">Agaricus rosellus</name>
    <dbReference type="NCBI Taxonomy" id="1033263"/>
    <lineage>
        <taxon>Eukaryota</taxon>
        <taxon>Fungi</taxon>
        <taxon>Dikarya</taxon>
        <taxon>Basidiomycota</taxon>
        <taxon>Agaricomycotina</taxon>
        <taxon>Agaricomycetes</taxon>
        <taxon>Agaricomycetidae</taxon>
        <taxon>Agaricales</taxon>
        <taxon>Marasmiineae</taxon>
        <taxon>Mycenaceae</taxon>
        <taxon>Mycena</taxon>
    </lineage>
</organism>
<dbReference type="AlphaFoldDB" id="A0AAD7GLS3"/>
<dbReference type="PANTHER" id="PTHR45348">
    <property type="entry name" value="HYPOTHETICAL OXIDOREDUCTASE (EUROFUNG)"/>
    <property type="match status" value="1"/>
</dbReference>
<proteinExistence type="predicted"/>
<dbReference type="Proteomes" id="UP001221757">
    <property type="component" value="Unassembled WGS sequence"/>
</dbReference>
<dbReference type="InterPro" id="IPR020843">
    <property type="entry name" value="ER"/>
</dbReference>
<dbReference type="InterPro" id="IPR013154">
    <property type="entry name" value="ADH-like_N"/>
</dbReference>
<dbReference type="SUPFAM" id="SSF50129">
    <property type="entry name" value="GroES-like"/>
    <property type="match status" value="1"/>
</dbReference>